<gene>
    <name evidence="2" type="ORF">METZ01_LOCUS21818</name>
</gene>
<dbReference type="InterPro" id="IPR030959">
    <property type="entry name" value="GWxTD_dom"/>
</dbReference>
<accession>A0A381PQR7</accession>
<organism evidence="2">
    <name type="scientific">marine metagenome</name>
    <dbReference type="NCBI Taxonomy" id="408172"/>
    <lineage>
        <taxon>unclassified sequences</taxon>
        <taxon>metagenomes</taxon>
        <taxon>ecological metagenomes</taxon>
    </lineage>
</organism>
<dbReference type="NCBIfam" id="TIGR04514">
    <property type="entry name" value="GWxTD_dom"/>
    <property type="match status" value="1"/>
</dbReference>
<reference evidence="2" key="1">
    <citation type="submission" date="2018-05" db="EMBL/GenBank/DDBJ databases">
        <authorList>
            <person name="Lanie J.A."/>
            <person name="Ng W.-L."/>
            <person name="Kazmierczak K.M."/>
            <person name="Andrzejewski T.M."/>
            <person name="Davidsen T.M."/>
            <person name="Wayne K.J."/>
            <person name="Tettelin H."/>
            <person name="Glass J.I."/>
            <person name="Rusch D."/>
            <person name="Podicherti R."/>
            <person name="Tsui H.-C.T."/>
            <person name="Winkler M.E."/>
        </authorList>
    </citation>
    <scope>NUCLEOTIDE SEQUENCE</scope>
</reference>
<evidence type="ECO:0000313" key="2">
    <source>
        <dbReference type="EMBL" id="SUZ68964.1"/>
    </source>
</evidence>
<evidence type="ECO:0000259" key="1">
    <source>
        <dbReference type="Pfam" id="PF20094"/>
    </source>
</evidence>
<proteinExistence type="predicted"/>
<feature type="domain" description="GWxTD" evidence="1">
    <location>
        <begin position="274"/>
        <end position="391"/>
    </location>
</feature>
<dbReference type="AlphaFoldDB" id="A0A381PQR7"/>
<protein>
    <recommendedName>
        <fullName evidence="1">GWxTD domain-containing protein</fullName>
    </recommendedName>
</protein>
<sequence>MLVATDLSAQRSRKKGLKELGAPYFSVSAPGYPTETVDFARLDVYVRVPYDAIQFVKKGDKFEAKYEVAITLLDKDDDQIERQIKEFESITSYFTSTVSPREGDLSAQSFKLSPGKYTCIVEVTDKDTHKTGRRKMKVDLTRMGEEGAISDLILLNPNNKGEDYPMGLPVIPPRTFENDSTVHIYYEARLPKGTESLFVRLLSVGDEVLEEDTIDVSDKEMFTKDIIERELAATVSSRFKLELSLEKETDKDEDRVISELVIQNLWRGMTAFVNDLDDAIEQLRYIAYSDEMKKLNRSKEDKKEDNFRTFWANRDPTPDTPKNELMDEYYRRIQYSNEKFGTWQEGWKTAMGMIFILFGPPDDIEVNMYGRDGRHYQRWTYFKISRSFTFVDYNGFGEYELMEPYVSPYGSRWR</sequence>
<dbReference type="EMBL" id="UINC01001049">
    <property type="protein sequence ID" value="SUZ68964.1"/>
    <property type="molecule type" value="Genomic_DNA"/>
</dbReference>
<name>A0A381PQR7_9ZZZZ</name>
<dbReference type="Pfam" id="PF20094">
    <property type="entry name" value="GWxTD_dom"/>
    <property type="match status" value="1"/>
</dbReference>